<sequence>MTVSEVEFIAFGSDNAWYIKWGDGRQSWNNLPHSLHNKLNGRQKSLPEVVFLSLSPNDDWFVRFADGSTGWSVCSDEMDLLLQDKAHRGVLKVIFGQDKSYLIMFSNKETAWNGIPYLLHKKIIERQAEKDIYLEEVALSGDGSWYAKFTDGRYGWYGLPSTLDHELERRDDGAKKLWLSPANDWSYFVLWEDGTSNWHHEDSFTESLDIEDDNESLVSDTASTVYLNGEPIELTEDRILYLDPKDILYSQESIDNCFRDGRSIRRTMRLLRNGEIKIEDFPPIKVCIDKSTGNYYTTANKRLWVYREAGLEEVPVYLIDPPRGFFYRRNGNGYNIKIRGN</sequence>
<proteinExistence type="predicted"/>
<keyword evidence="2" id="KW-1185">Reference proteome</keyword>
<evidence type="ECO:0000313" key="2">
    <source>
        <dbReference type="Proteomes" id="UP000193719"/>
    </source>
</evidence>
<reference evidence="1 2" key="2">
    <citation type="submission" date="2016-08" db="EMBL/GenBank/DDBJ databases">
        <title>Pervasive Adenine N6-methylation of Active Genes in Fungi.</title>
        <authorList>
            <consortium name="DOE Joint Genome Institute"/>
            <person name="Mondo S.J."/>
            <person name="Dannebaum R.O."/>
            <person name="Kuo R.C."/>
            <person name="Labutti K."/>
            <person name="Haridas S."/>
            <person name="Kuo A."/>
            <person name="Salamov A."/>
            <person name="Ahrendt S.R."/>
            <person name="Lipzen A."/>
            <person name="Sullivan W."/>
            <person name="Andreopoulos W.B."/>
            <person name="Clum A."/>
            <person name="Lindquist E."/>
            <person name="Daum C."/>
            <person name="Ramamoorthy G.K."/>
            <person name="Gryganskyi A."/>
            <person name="Culley D."/>
            <person name="Magnuson J.K."/>
            <person name="James T.Y."/>
            <person name="O'Malley M.A."/>
            <person name="Stajich J.E."/>
            <person name="Spatafora J.W."/>
            <person name="Visel A."/>
            <person name="Grigoriev I.V."/>
        </authorList>
    </citation>
    <scope>NUCLEOTIDE SEQUENCE [LARGE SCALE GENOMIC DNA]</scope>
    <source>
        <strain evidence="2">finn</strain>
    </source>
</reference>
<dbReference type="EMBL" id="MCFH01000004">
    <property type="protein sequence ID" value="ORX58639.1"/>
    <property type="molecule type" value="Genomic_DNA"/>
</dbReference>
<evidence type="ECO:0000313" key="1">
    <source>
        <dbReference type="EMBL" id="ORX58639.1"/>
    </source>
</evidence>
<dbReference type="STRING" id="1754191.A0A1Y1VLL3"/>
<comment type="caution">
    <text evidence="1">The sequence shown here is derived from an EMBL/GenBank/DDBJ whole genome shotgun (WGS) entry which is preliminary data.</text>
</comment>
<organism evidence="1 2">
    <name type="scientific">Piromyces finnis</name>
    <dbReference type="NCBI Taxonomy" id="1754191"/>
    <lineage>
        <taxon>Eukaryota</taxon>
        <taxon>Fungi</taxon>
        <taxon>Fungi incertae sedis</taxon>
        <taxon>Chytridiomycota</taxon>
        <taxon>Chytridiomycota incertae sedis</taxon>
        <taxon>Neocallimastigomycetes</taxon>
        <taxon>Neocallimastigales</taxon>
        <taxon>Neocallimastigaceae</taxon>
        <taxon>Piromyces</taxon>
    </lineage>
</organism>
<dbReference type="OrthoDB" id="415230at2759"/>
<accession>A0A1Y1VLL3</accession>
<dbReference type="AlphaFoldDB" id="A0A1Y1VLL3"/>
<name>A0A1Y1VLL3_9FUNG</name>
<gene>
    <name evidence="1" type="ORF">BCR36DRAFT_580239</name>
</gene>
<dbReference type="Proteomes" id="UP000193719">
    <property type="component" value="Unassembled WGS sequence"/>
</dbReference>
<reference evidence="1 2" key="1">
    <citation type="submission" date="2016-08" db="EMBL/GenBank/DDBJ databases">
        <title>Genomes of anaerobic fungi encode conserved fungal cellulosomes for biomass hydrolysis.</title>
        <authorList>
            <consortium name="DOE Joint Genome Institute"/>
            <person name="Haitjema C.H."/>
            <person name="Gilmore S.P."/>
            <person name="Henske J.K."/>
            <person name="Solomon K.V."/>
            <person name="De Groot R."/>
            <person name="Kuo A."/>
            <person name="Mondo S.J."/>
            <person name="Salamov A.A."/>
            <person name="Labutti K."/>
            <person name="Zhao Z."/>
            <person name="Chiniquy J."/>
            <person name="Barry K."/>
            <person name="Brewer H.M."/>
            <person name="Purvine S.O."/>
            <person name="Wright A.T."/>
            <person name="Boxma B."/>
            <person name="Van Alen T."/>
            <person name="Hackstein J.H."/>
            <person name="Baker S.E."/>
            <person name="Grigoriev I.V."/>
            <person name="O'Malley M.A."/>
        </authorList>
    </citation>
    <scope>NUCLEOTIDE SEQUENCE [LARGE SCALE GENOMIC DNA]</scope>
    <source>
        <strain evidence="2">finn</strain>
    </source>
</reference>
<protein>
    <submittedName>
        <fullName evidence="1">Uncharacterized protein</fullName>
    </submittedName>
</protein>